<dbReference type="RefSeq" id="WP_289471429.1">
    <property type="nucleotide sequence ID" value="NZ_JAUCMM010000016.1"/>
</dbReference>
<dbReference type="InterPro" id="IPR036069">
    <property type="entry name" value="DUF34/NIF3_sf"/>
</dbReference>
<accession>A0ABT7TKL5</accession>
<reference evidence="6 7" key="1">
    <citation type="submission" date="2023-06" db="EMBL/GenBank/DDBJ databases">
        <authorList>
            <person name="Feng G."/>
            <person name="Li J."/>
            <person name="Zhu H."/>
        </authorList>
    </citation>
    <scope>NUCLEOTIDE SEQUENCE [LARGE SCALE GENOMIC DNA]</scope>
    <source>
        <strain evidence="6 7">RHCJP20</strain>
    </source>
</reference>
<feature type="region of interest" description="Disordered" evidence="5">
    <location>
        <begin position="276"/>
        <end position="306"/>
    </location>
</feature>
<keyword evidence="7" id="KW-1185">Reference proteome</keyword>
<protein>
    <recommendedName>
        <fullName evidence="3">GTP cyclohydrolase 1 type 2 homolog</fullName>
    </recommendedName>
</protein>
<sequence length="306" mass="31767">MPTLRELQAVIEDLWPAAGAESWDVVGLVSGHPDQVVEHVHLAVDAVPATADEAVALGADLLLTHHPLLLRGVTTIDETTAKGRVLATLVRGGTALLAAHTNADVVTTGTSAVLADRLGLVDQRPLEPGADPSTGIGRVGSLPEGTTLGALARQLVDLLPPTATGVRASGDFDRPVRTVALCAGAGDSLLGDPAVRAADVYVTSDLRHHPASEFREQAMLADGPALVDTSHWATEWLWLDVAAEQLRRLAGVRVTVSDLRTDPWDFAVLPAAEPTAAAERAAVAQPTTADPGDTPAPAPAHEGDRP</sequence>
<gene>
    <name evidence="6" type="ORF">QUG98_15685</name>
</gene>
<evidence type="ECO:0000313" key="7">
    <source>
        <dbReference type="Proteomes" id="UP001235720"/>
    </source>
</evidence>
<evidence type="ECO:0000256" key="4">
    <source>
        <dbReference type="ARBA" id="ARBA00022723"/>
    </source>
</evidence>
<organism evidence="6 7">
    <name type="scientific">Curtobacterium subtropicum</name>
    <dbReference type="NCBI Taxonomy" id="3055138"/>
    <lineage>
        <taxon>Bacteria</taxon>
        <taxon>Bacillati</taxon>
        <taxon>Actinomycetota</taxon>
        <taxon>Actinomycetes</taxon>
        <taxon>Micrococcales</taxon>
        <taxon>Microbacteriaceae</taxon>
        <taxon>Curtobacterium</taxon>
    </lineage>
</organism>
<evidence type="ECO:0000313" key="6">
    <source>
        <dbReference type="EMBL" id="MDM7889894.1"/>
    </source>
</evidence>
<dbReference type="InterPro" id="IPR002678">
    <property type="entry name" value="DUF34/NIF3"/>
</dbReference>
<comment type="subunit">
    <text evidence="2">Homohexamer.</text>
</comment>
<dbReference type="SUPFAM" id="SSF102705">
    <property type="entry name" value="NIF3 (NGG1p interacting factor 3)-like"/>
    <property type="match status" value="1"/>
</dbReference>
<name>A0ABT7TKL5_9MICO</name>
<comment type="similarity">
    <text evidence="1">Belongs to the GTP cyclohydrolase I type 2/NIF3 family.</text>
</comment>
<evidence type="ECO:0000256" key="1">
    <source>
        <dbReference type="ARBA" id="ARBA00006964"/>
    </source>
</evidence>
<evidence type="ECO:0000256" key="3">
    <source>
        <dbReference type="ARBA" id="ARBA00022112"/>
    </source>
</evidence>
<comment type="caution">
    <text evidence="6">The sequence shown here is derived from an EMBL/GenBank/DDBJ whole genome shotgun (WGS) entry which is preliminary data.</text>
</comment>
<dbReference type="Gene3D" id="3.40.1390.30">
    <property type="entry name" value="NIF3 (NGG1p interacting factor 3)-like"/>
    <property type="match status" value="2"/>
</dbReference>
<dbReference type="Pfam" id="PF01784">
    <property type="entry name" value="DUF34_NIF3"/>
    <property type="match status" value="1"/>
</dbReference>
<keyword evidence="4" id="KW-0479">Metal-binding</keyword>
<dbReference type="PANTHER" id="PTHR13799">
    <property type="entry name" value="NGG1 INTERACTING FACTOR 3"/>
    <property type="match status" value="1"/>
</dbReference>
<dbReference type="EMBL" id="JAUCMM010000016">
    <property type="protein sequence ID" value="MDM7889894.1"/>
    <property type="molecule type" value="Genomic_DNA"/>
</dbReference>
<dbReference type="Proteomes" id="UP001235720">
    <property type="component" value="Unassembled WGS sequence"/>
</dbReference>
<feature type="compositionally biased region" description="Low complexity" evidence="5">
    <location>
        <begin position="276"/>
        <end position="295"/>
    </location>
</feature>
<proteinExistence type="inferred from homology"/>
<dbReference type="NCBIfam" id="TIGR00486">
    <property type="entry name" value="YbgI_SA1388"/>
    <property type="match status" value="1"/>
</dbReference>
<evidence type="ECO:0000256" key="2">
    <source>
        <dbReference type="ARBA" id="ARBA00011643"/>
    </source>
</evidence>
<dbReference type="PANTHER" id="PTHR13799:SF14">
    <property type="entry name" value="GTP CYCLOHYDROLASE 1 TYPE 2 HOMOLOG"/>
    <property type="match status" value="1"/>
</dbReference>
<evidence type="ECO:0000256" key="5">
    <source>
        <dbReference type="SAM" id="MobiDB-lite"/>
    </source>
</evidence>